<evidence type="ECO:0000313" key="2">
    <source>
        <dbReference type="Proteomes" id="UP000318138"/>
    </source>
</evidence>
<dbReference type="AlphaFoldDB" id="A0A859FFF8"/>
<evidence type="ECO:0008006" key="3">
    <source>
        <dbReference type="Google" id="ProtNLM"/>
    </source>
</evidence>
<gene>
    <name evidence="1" type="ORF">FLK61_35060</name>
</gene>
<accession>A0A859FFF8</accession>
<evidence type="ECO:0000313" key="1">
    <source>
        <dbReference type="EMBL" id="QKS71889.1"/>
    </source>
</evidence>
<dbReference type="EMBL" id="CP041372">
    <property type="protein sequence ID" value="QKS71889.1"/>
    <property type="molecule type" value="Genomic_DNA"/>
</dbReference>
<sequence>MTDAERKLMRIITNMYQQKDRKATFRFLEIYTGKNRNELVNVLRSLEEKGKIEVDYAGKVAMLIEEYGHEKRARWERESSERNKGTKG</sequence>
<dbReference type="RefSeq" id="WP_176009872.1">
    <property type="nucleotide sequence ID" value="NZ_CP041372.2"/>
</dbReference>
<dbReference type="KEGG" id="psua:FLK61_35060"/>
<dbReference type="Proteomes" id="UP000318138">
    <property type="component" value="Chromosome"/>
</dbReference>
<reference evidence="2" key="1">
    <citation type="submission" date="2019-07" db="EMBL/GenBank/DDBJ databases">
        <title>Bacillus alkalisoli sp. nov. isolated from saline soil.</title>
        <authorList>
            <person name="Sun J.-Q."/>
            <person name="Xu L."/>
        </authorList>
    </citation>
    <scope>NUCLEOTIDE SEQUENCE [LARGE SCALE GENOMIC DNA]</scope>
    <source>
        <strain evidence="2">M4U3P1</strain>
    </source>
</reference>
<organism evidence="1 2">
    <name type="scientific">Paenalkalicoccus suaedae</name>
    <dbReference type="NCBI Taxonomy" id="2592382"/>
    <lineage>
        <taxon>Bacteria</taxon>
        <taxon>Bacillati</taxon>
        <taxon>Bacillota</taxon>
        <taxon>Bacilli</taxon>
        <taxon>Bacillales</taxon>
        <taxon>Bacillaceae</taxon>
        <taxon>Paenalkalicoccus</taxon>
    </lineage>
</organism>
<name>A0A859FFF8_9BACI</name>
<proteinExistence type="predicted"/>
<protein>
    <recommendedName>
        <fullName evidence="3">MarR family transcriptional regulator</fullName>
    </recommendedName>
</protein>
<keyword evidence="2" id="KW-1185">Reference proteome</keyword>